<dbReference type="Proteomes" id="UP000195570">
    <property type="component" value="Unassembled WGS sequence"/>
</dbReference>
<evidence type="ECO:0000313" key="2">
    <source>
        <dbReference type="EMBL" id="SCU64996.1"/>
    </source>
</evidence>
<comment type="caution">
    <text evidence="2">The sequence shown here is derived from an EMBL/GenBank/DDBJ whole genome shotgun (WGS) entry which is preliminary data.</text>
</comment>
<dbReference type="EMBL" id="CZPT02000202">
    <property type="protein sequence ID" value="SCU64996.1"/>
    <property type="molecule type" value="Genomic_DNA"/>
</dbReference>
<feature type="region of interest" description="Disordered" evidence="1">
    <location>
        <begin position="302"/>
        <end position="324"/>
    </location>
</feature>
<feature type="region of interest" description="Disordered" evidence="1">
    <location>
        <begin position="1"/>
        <end position="20"/>
    </location>
</feature>
<dbReference type="AlphaFoldDB" id="A0A1G4I026"/>
<feature type="compositionally biased region" description="Basic and acidic residues" evidence="1">
    <location>
        <begin position="7"/>
        <end position="20"/>
    </location>
</feature>
<sequence length="614" mass="65782">MMQVKLKHFDEGQSWTEKRNSTAAAAAAAAGASAPGGGNSGMPKSFSVCTVDAANASSSAADAEALGRILSGSSPSFVFIHNCNAATRRQLMQLSSVRKFYGITDNIRYEPREPTERGTVTLVRIGMTCESVENVTKELEISNNTNGESEGSTSHSSVASAVKLFMTLQVRSFPGASVTVGMLYMDPGAQPWVRTAALSSIIPLLGSAEVIVICANLLTSTTTLNEEICAACNSYGFADATEDAVEKPVSPGSSASHRDWGLWVKSSKLCVTSCAPSFHEGERCVFTSLMAVVGPRSPAGIAIPQPRSAKSANPRGSPWSPAAPPVITDPAILSAEAGSRTGSVQAIKGGGSAIIERLLQQQQQQQQQFTTRWRASSTCPIKNNDKLTREEQAFDVSSHFTSIQEAVDALNSKTIHWPADFCVVCDTILFSDAVGQGDKRTAFRRYAKEYKNSSTLLAQMIVASGAANNPTTNATAEKSAWLKRALATQNHKSADREEKAGSVSTGPAVKREEEHRVRVWDAAWCTVVYQVTPREMKFNVTHLVGLGKDNLAEAIQFLNARALPKGGKAANGRENPLQNYPYDYALLFSWELQGFWLIAATDVPCDIVACRAAA</sequence>
<feature type="region of interest" description="Disordered" evidence="1">
    <location>
        <begin position="488"/>
        <end position="509"/>
    </location>
</feature>
<evidence type="ECO:0000256" key="1">
    <source>
        <dbReference type="SAM" id="MobiDB-lite"/>
    </source>
</evidence>
<dbReference type="VEuPathDB" id="TriTrypDB:TEOVI_000890900"/>
<accession>A0A1G4I026</accession>
<evidence type="ECO:0000313" key="3">
    <source>
        <dbReference type="Proteomes" id="UP000195570"/>
    </source>
</evidence>
<dbReference type="RefSeq" id="XP_067076664.1">
    <property type="nucleotide sequence ID" value="XM_067220563.1"/>
</dbReference>
<gene>
    <name evidence="2" type="ORF">TEOVI_000890900</name>
</gene>
<keyword evidence="3" id="KW-1185">Reference proteome</keyword>
<organism evidence="2 3">
    <name type="scientific">Trypanosoma equiperdum</name>
    <dbReference type="NCBI Taxonomy" id="5694"/>
    <lineage>
        <taxon>Eukaryota</taxon>
        <taxon>Discoba</taxon>
        <taxon>Euglenozoa</taxon>
        <taxon>Kinetoplastea</taxon>
        <taxon>Metakinetoplastina</taxon>
        <taxon>Trypanosomatida</taxon>
        <taxon>Trypanosomatidae</taxon>
        <taxon>Trypanosoma</taxon>
    </lineage>
</organism>
<name>A0A1G4I026_TRYEQ</name>
<dbReference type="GeneID" id="92382843"/>
<proteinExistence type="predicted"/>
<protein>
    <submittedName>
        <fullName evidence="2">Uncharacterized protein</fullName>
    </submittedName>
</protein>
<reference evidence="2" key="1">
    <citation type="submission" date="2016-09" db="EMBL/GenBank/DDBJ databases">
        <authorList>
            <person name="Hebert L."/>
            <person name="Moumen B."/>
        </authorList>
    </citation>
    <scope>NUCLEOTIDE SEQUENCE [LARGE SCALE GENOMIC DNA]</scope>
    <source>
        <strain evidence="2">OVI</strain>
    </source>
</reference>